<accession>A0A146K201</accession>
<dbReference type="AlphaFoldDB" id="A0A146K201"/>
<dbReference type="EMBL" id="GDID01006671">
    <property type="protein sequence ID" value="JAP89935.1"/>
    <property type="molecule type" value="Transcribed_RNA"/>
</dbReference>
<gene>
    <name evidence="1" type="ORF">TPC1_30570</name>
</gene>
<reference evidence="1" key="1">
    <citation type="submission" date="2015-07" db="EMBL/GenBank/DDBJ databases">
        <title>Adaptation to a free-living lifestyle via gene acquisitions in the diplomonad Trepomonas sp. PC1.</title>
        <authorList>
            <person name="Xu F."/>
            <person name="Jerlstrom-Hultqvist J."/>
            <person name="Kolisko M."/>
            <person name="Simpson A.G.B."/>
            <person name="Roger A.J."/>
            <person name="Svard S.G."/>
            <person name="Andersson J.O."/>
        </authorList>
    </citation>
    <scope>NUCLEOTIDE SEQUENCE</scope>
    <source>
        <strain evidence="1">PC1</strain>
    </source>
</reference>
<protein>
    <submittedName>
        <fullName evidence="1">Uncharacterized protein</fullName>
    </submittedName>
</protein>
<evidence type="ECO:0000313" key="1">
    <source>
        <dbReference type="EMBL" id="JAP89935.1"/>
    </source>
</evidence>
<feature type="non-terminal residue" evidence="1">
    <location>
        <position position="1"/>
    </location>
</feature>
<sequence>AQYCETGNAFQKEGGFVCNSSQCSQFKIFNLTRNSSICQTNDCDVYNISLSTEQILCFSELSDLYNYPQTNQSIWNESIPGHFVKVDECDYDGCIYSLICLQESCAENKCNISLIAAYSNSGMVCNEQCLYWEFNLSLKFNQCKQHYCSTIQLKLISQSYSSCIENGVNLSENSETKLNLWSEINSSYYQEIINCDIGMCISQRVCEVCTDSLKCDANQFQVIFDQKFNCYENIHQDCDLSLVQISNKSFNCTDDINCLSINVIVFDEVIYCQNLIECDFNISIVDFEQQCLFGTDYILVMVNQSYYSQINLKDNEQDSVFVPNRNGTFTQLGKSEFDNSKLIKNMFYDHEFYFNYSASHTYVFNDVLYQNLTCNLSEYSFDNVTVCHEKTVCNQIQQFVVNKFAIICNNIQFCEQNQSCIISNGSLIQHCDHSVLYFYNVVCVKSSLNLSKINLESQQQFVDQSNLLCDADEMIQDGCKGKTTASVGNNLERFYTEGPSFQGKSINDVKCEAMVEEAQRCTSECAWQYNAELKKCAMFQMAKGVYK</sequence>
<organism evidence="1">
    <name type="scientific">Trepomonas sp. PC1</name>
    <dbReference type="NCBI Taxonomy" id="1076344"/>
    <lineage>
        <taxon>Eukaryota</taxon>
        <taxon>Metamonada</taxon>
        <taxon>Diplomonadida</taxon>
        <taxon>Hexamitidae</taxon>
        <taxon>Hexamitinae</taxon>
        <taxon>Trepomonas</taxon>
    </lineage>
</organism>
<name>A0A146K201_9EUKA</name>
<proteinExistence type="predicted"/>